<name>A0ABY8Q4U0_9RHOB</name>
<proteinExistence type="inferred from homology"/>
<keyword evidence="6 11" id="KW-0812">Transmembrane</keyword>
<evidence type="ECO:0000256" key="10">
    <source>
        <dbReference type="ARBA" id="ARBA00023136"/>
    </source>
</evidence>
<evidence type="ECO:0000256" key="4">
    <source>
        <dbReference type="ARBA" id="ARBA00022475"/>
    </source>
</evidence>
<evidence type="ECO:0000256" key="5">
    <source>
        <dbReference type="ARBA" id="ARBA00022597"/>
    </source>
</evidence>
<evidence type="ECO:0000313" key="14">
    <source>
        <dbReference type="Proteomes" id="UP001230978"/>
    </source>
</evidence>
<dbReference type="InterPro" id="IPR000412">
    <property type="entry name" value="ABC_2_transport"/>
</dbReference>
<evidence type="ECO:0000256" key="11">
    <source>
        <dbReference type="RuleBase" id="RU361157"/>
    </source>
</evidence>
<dbReference type="EMBL" id="CP124535">
    <property type="protein sequence ID" value="WGV15864.1"/>
    <property type="molecule type" value="Genomic_DNA"/>
</dbReference>
<dbReference type="InterPro" id="IPR013525">
    <property type="entry name" value="ABC2_TM"/>
</dbReference>
<gene>
    <name evidence="13" type="ORF">QF092_16680</name>
</gene>
<dbReference type="PANTHER" id="PTHR30413">
    <property type="entry name" value="INNER MEMBRANE TRANSPORT PERMEASE"/>
    <property type="match status" value="1"/>
</dbReference>
<keyword evidence="14" id="KW-1185">Reference proteome</keyword>
<dbReference type="Pfam" id="PF01061">
    <property type="entry name" value="ABC2_membrane"/>
    <property type="match status" value="1"/>
</dbReference>
<evidence type="ECO:0000259" key="12">
    <source>
        <dbReference type="PROSITE" id="PS51012"/>
    </source>
</evidence>
<evidence type="ECO:0000256" key="8">
    <source>
        <dbReference type="ARBA" id="ARBA00022989"/>
    </source>
</evidence>
<keyword evidence="3 11" id="KW-0813">Transport</keyword>
<evidence type="ECO:0000256" key="3">
    <source>
        <dbReference type="ARBA" id="ARBA00022448"/>
    </source>
</evidence>
<evidence type="ECO:0000313" key="13">
    <source>
        <dbReference type="EMBL" id="WGV15864.1"/>
    </source>
</evidence>
<feature type="transmembrane region" description="Helical" evidence="11">
    <location>
        <begin position="164"/>
        <end position="182"/>
    </location>
</feature>
<evidence type="ECO:0000256" key="9">
    <source>
        <dbReference type="ARBA" id="ARBA00023047"/>
    </source>
</evidence>
<sequence>MAHDRQPRGHVMIADLRIELAECRTGGHTFLRSVFALVLREARVRHGRSRLGYAWAVAEPFAVTAAMLYFFSVTGLRGNGLDFAPFYASGVLAFVYFRHASGFIGMALESNTPLFSYPRVRELDAAVARLVLDTITSIMIATFVFIFLYFAFGSPPPHDMGRMFIAYFGLGLLAFGVGLNIAAIQRRFNMTGHVYNMLMAPAFILSGVIFSLQNLPYELRGFIVWNPIIHGVESFRAGYLPGYPTYHIDIPYLYFVGLILTALGMFQMILSKRGMM</sequence>
<protein>
    <recommendedName>
        <fullName evidence="11">Transport permease protein</fullName>
    </recommendedName>
</protein>
<dbReference type="InterPro" id="IPR047817">
    <property type="entry name" value="ABC2_TM_bact-type"/>
</dbReference>
<feature type="domain" description="ABC transmembrane type-2" evidence="12">
    <location>
        <begin position="51"/>
        <end position="271"/>
    </location>
</feature>
<evidence type="ECO:0000256" key="1">
    <source>
        <dbReference type="ARBA" id="ARBA00004651"/>
    </source>
</evidence>
<accession>A0ABY8Q4U0</accession>
<comment type="similarity">
    <text evidence="2 11">Belongs to the ABC-2 integral membrane protein family.</text>
</comment>
<keyword evidence="7" id="KW-0972">Capsule biogenesis/degradation</keyword>
<organism evidence="13 14">
    <name type="scientific">Fuscovulum ytuae</name>
    <dbReference type="NCBI Taxonomy" id="3042299"/>
    <lineage>
        <taxon>Bacteria</taxon>
        <taxon>Pseudomonadati</taxon>
        <taxon>Pseudomonadota</taxon>
        <taxon>Alphaproteobacteria</taxon>
        <taxon>Rhodobacterales</taxon>
        <taxon>Paracoccaceae</taxon>
        <taxon>Fuscovulum</taxon>
    </lineage>
</organism>
<keyword evidence="4 11" id="KW-1003">Cell membrane</keyword>
<feature type="transmembrane region" description="Helical" evidence="11">
    <location>
        <begin position="53"/>
        <end position="72"/>
    </location>
</feature>
<keyword evidence="10 11" id="KW-0472">Membrane</keyword>
<keyword evidence="8 11" id="KW-1133">Transmembrane helix</keyword>
<dbReference type="PANTHER" id="PTHR30413:SF10">
    <property type="entry name" value="CAPSULE POLYSACCHARIDE EXPORT INNER-MEMBRANE PROTEIN CTRC"/>
    <property type="match status" value="1"/>
</dbReference>
<feature type="transmembrane region" description="Helical" evidence="11">
    <location>
        <begin position="194"/>
        <end position="212"/>
    </location>
</feature>
<evidence type="ECO:0000256" key="6">
    <source>
        <dbReference type="ARBA" id="ARBA00022692"/>
    </source>
</evidence>
<dbReference type="PRINTS" id="PR00164">
    <property type="entry name" value="ABC2TRNSPORT"/>
</dbReference>
<dbReference type="Proteomes" id="UP001230978">
    <property type="component" value="Chromosome"/>
</dbReference>
<keyword evidence="9" id="KW-0625">Polysaccharide transport</keyword>
<comment type="subcellular location">
    <subcellularLocation>
        <location evidence="11">Cell inner membrane</location>
        <topology evidence="11">Multi-pass membrane protein</topology>
    </subcellularLocation>
    <subcellularLocation>
        <location evidence="1">Cell membrane</location>
        <topology evidence="1">Multi-pass membrane protein</topology>
    </subcellularLocation>
</comment>
<dbReference type="RefSeq" id="WP_281465646.1">
    <property type="nucleotide sequence ID" value="NZ_CP124535.1"/>
</dbReference>
<keyword evidence="5" id="KW-0762">Sugar transport</keyword>
<evidence type="ECO:0000256" key="7">
    <source>
        <dbReference type="ARBA" id="ARBA00022903"/>
    </source>
</evidence>
<feature type="transmembrane region" description="Helical" evidence="11">
    <location>
        <begin position="130"/>
        <end position="152"/>
    </location>
</feature>
<reference evidence="13 14" key="1">
    <citation type="submission" date="2023-04" db="EMBL/GenBank/DDBJ databases">
        <title>YMD61, complete Genome.</title>
        <authorList>
            <person name="Zhang J."/>
        </authorList>
    </citation>
    <scope>NUCLEOTIDE SEQUENCE [LARGE SCALE GENOMIC DNA]</scope>
    <source>
        <strain evidence="13 14">YMD61</strain>
    </source>
</reference>
<feature type="transmembrane region" description="Helical" evidence="11">
    <location>
        <begin position="252"/>
        <end position="270"/>
    </location>
</feature>
<evidence type="ECO:0000256" key="2">
    <source>
        <dbReference type="ARBA" id="ARBA00007783"/>
    </source>
</evidence>
<dbReference type="PROSITE" id="PS51012">
    <property type="entry name" value="ABC_TM2"/>
    <property type="match status" value="1"/>
</dbReference>
<feature type="transmembrane region" description="Helical" evidence="11">
    <location>
        <begin position="84"/>
        <end position="109"/>
    </location>
</feature>